<feature type="signal peptide" evidence="2">
    <location>
        <begin position="1"/>
        <end position="20"/>
    </location>
</feature>
<feature type="compositionally biased region" description="Polar residues" evidence="1">
    <location>
        <begin position="102"/>
        <end position="131"/>
    </location>
</feature>
<evidence type="ECO:0000256" key="1">
    <source>
        <dbReference type="SAM" id="MobiDB-lite"/>
    </source>
</evidence>
<gene>
    <name evidence="3" type="ORF">CHS0354_028390</name>
</gene>
<evidence type="ECO:0000313" key="3">
    <source>
        <dbReference type="EMBL" id="KAK3579552.1"/>
    </source>
</evidence>
<feature type="region of interest" description="Disordered" evidence="1">
    <location>
        <begin position="96"/>
        <end position="136"/>
    </location>
</feature>
<proteinExistence type="predicted"/>
<dbReference type="Proteomes" id="UP001195483">
    <property type="component" value="Unassembled WGS sequence"/>
</dbReference>
<reference evidence="3" key="2">
    <citation type="journal article" date="2021" name="Genome Biol. Evol.">
        <title>Developing a high-quality reference genome for a parasitic bivalve with doubly uniparental inheritance (Bivalvia: Unionida).</title>
        <authorList>
            <person name="Smith C.H."/>
        </authorList>
    </citation>
    <scope>NUCLEOTIDE SEQUENCE</scope>
    <source>
        <strain evidence="3">CHS0354</strain>
        <tissue evidence="3">Mantle</tissue>
    </source>
</reference>
<comment type="caution">
    <text evidence="3">The sequence shown here is derived from an EMBL/GenBank/DDBJ whole genome shotgun (WGS) entry which is preliminary data.</text>
</comment>
<protein>
    <submittedName>
        <fullName evidence="3">Uncharacterized protein</fullName>
    </submittedName>
</protein>
<keyword evidence="4" id="KW-1185">Reference proteome</keyword>
<evidence type="ECO:0000313" key="4">
    <source>
        <dbReference type="Proteomes" id="UP001195483"/>
    </source>
</evidence>
<accession>A0AAE0RTU9</accession>
<dbReference type="AlphaFoldDB" id="A0AAE0RTU9"/>
<reference evidence="3" key="3">
    <citation type="submission" date="2023-05" db="EMBL/GenBank/DDBJ databases">
        <authorList>
            <person name="Smith C.H."/>
        </authorList>
    </citation>
    <scope>NUCLEOTIDE SEQUENCE</scope>
    <source>
        <strain evidence="3">CHS0354</strain>
        <tissue evidence="3">Mantle</tissue>
    </source>
</reference>
<organism evidence="3 4">
    <name type="scientific">Potamilus streckersoni</name>
    <dbReference type="NCBI Taxonomy" id="2493646"/>
    <lineage>
        <taxon>Eukaryota</taxon>
        <taxon>Metazoa</taxon>
        <taxon>Spiralia</taxon>
        <taxon>Lophotrochozoa</taxon>
        <taxon>Mollusca</taxon>
        <taxon>Bivalvia</taxon>
        <taxon>Autobranchia</taxon>
        <taxon>Heteroconchia</taxon>
        <taxon>Palaeoheterodonta</taxon>
        <taxon>Unionida</taxon>
        <taxon>Unionoidea</taxon>
        <taxon>Unionidae</taxon>
        <taxon>Ambleminae</taxon>
        <taxon>Lampsilini</taxon>
        <taxon>Potamilus</taxon>
    </lineage>
</organism>
<sequence>MPLTGVSLLFMAVLMVEIKAQGFRSNGVTFLGQTGLQAGNQLQTAFPFSNLGFGRSSTDTNGLTQTSFLQQLQSVPASSLSLGSISIVDPELLGPNEGLGHNSGQQSQSILTTGTAVSSGTQSGASTNNAAVSPYSLPSRISPLRGPNGEVFRITSDVLLPLISPDQFNRLPTLGGNGDAVTSTGEYINTLAPRPSGQSGSGFQFEPSFGPGFLGPPQFMF</sequence>
<evidence type="ECO:0000256" key="2">
    <source>
        <dbReference type="SAM" id="SignalP"/>
    </source>
</evidence>
<reference evidence="3" key="1">
    <citation type="journal article" date="2021" name="Genome Biol. Evol.">
        <title>A High-Quality Reference Genome for a Parasitic Bivalve with Doubly Uniparental Inheritance (Bivalvia: Unionida).</title>
        <authorList>
            <person name="Smith C.H."/>
        </authorList>
    </citation>
    <scope>NUCLEOTIDE SEQUENCE</scope>
    <source>
        <strain evidence="3">CHS0354</strain>
    </source>
</reference>
<feature type="chain" id="PRO_5042055515" evidence="2">
    <location>
        <begin position="21"/>
        <end position="221"/>
    </location>
</feature>
<name>A0AAE0RTU9_9BIVA</name>
<dbReference type="EMBL" id="JAEAOA010001694">
    <property type="protein sequence ID" value="KAK3579552.1"/>
    <property type="molecule type" value="Genomic_DNA"/>
</dbReference>
<keyword evidence="2" id="KW-0732">Signal</keyword>